<dbReference type="EnsemblPlants" id="MELO3C034276.2.1">
    <property type="protein sequence ID" value="MELO3C034276.2.1"/>
    <property type="gene ID" value="MELO3C034276.2"/>
</dbReference>
<protein>
    <submittedName>
        <fullName evidence="1">Uncharacterized protein</fullName>
    </submittedName>
</protein>
<proteinExistence type="predicted"/>
<reference evidence="1" key="1">
    <citation type="submission" date="2023-03" db="UniProtKB">
        <authorList>
            <consortium name="EnsemblPlants"/>
        </authorList>
    </citation>
    <scope>IDENTIFICATION</scope>
</reference>
<dbReference type="AlphaFoldDB" id="A0A9I9EID9"/>
<accession>A0A9I9EID9</accession>
<name>A0A9I9EID9_CUCME</name>
<sequence length="111" mass="12459">MSGGSISIHRRTSDGSKSVHHCKFVTPSVTLHLSTFCIAADSPCKLQLYTRTYKWICKPWIGHFRHQLEHLKLGLLSNGREPCFLYPVIVVGMLRVGAMEIAYAEAEEVCP</sequence>
<dbReference type="Gramene" id="MELO3C034276.2.1">
    <property type="protein sequence ID" value="MELO3C034276.2.1"/>
    <property type="gene ID" value="MELO3C034276.2"/>
</dbReference>
<evidence type="ECO:0000313" key="1">
    <source>
        <dbReference type="EnsemblPlants" id="MELO3C034276.2.1"/>
    </source>
</evidence>
<organism evidence="1">
    <name type="scientific">Cucumis melo</name>
    <name type="common">Muskmelon</name>
    <dbReference type="NCBI Taxonomy" id="3656"/>
    <lineage>
        <taxon>Eukaryota</taxon>
        <taxon>Viridiplantae</taxon>
        <taxon>Streptophyta</taxon>
        <taxon>Embryophyta</taxon>
        <taxon>Tracheophyta</taxon>
        <taxon>Spermatophyta</taxon>
        <taxon>Magnoliopsida</taxon>
        <taxon>eudicotyledons</taxon>
        <taxon>Gunneridae</taxon>
        <taxon>Pentapetalae</taxon>
        <taxon>rosids</taxon>
        <taxon>fabids</taxon>
        <taxon>Cucurbitales</taxon>
        <taxon>Cucurbitaceae</taxon>
        <taxon>Benincaseae</taxon>
        <taxon>Cucumis</taxon>
    </lineage>
</organism>